<feature type="region of interest" description="Disordered" evidence="1">
    <location>
        <begin position="322"/>
        <end position="348"/>
    </location>
</feature>
<feature type="compositionally biased region" description="Acidic residues" evidence="1">
    <location>
        <begin position="424"/>
        <end position="448"/>
    </location>
</feature>
<gene>
    <name evidence="2" type="ORF">BDV96DRAFT_668599</name>
</gene>
<feature type="compositionally biased region" description="Basic and acidic residues" evidence="1">
    <location>
        <begin position="515"/>
        <end position="549"/>
    </location>
</feature>
<feature type="compositionally biased region" description="Low complexity" evidence="1">
    <location>
        <begin position="494"/>
        <end position="504"/>
    </location>
</feature>
<feature type="region of interest" description="Disordered" evidence="1">
    <location>
        <begin position="419"/>
        <end position="464"/>
    </location>
</feature>
<name>A0A6A5YUB1_9PLEO</name>
<feature type="compositionally biased region" description="Basic and acidic residues" evidence="1">
    <location>
        <begin position="449"/>
        <end position="458"/>
    </location>
</feature>
<dbReference type="Proteomes" id="UP000799770">
    <property type="component" value="Unassembled WGS sequence"/>
</dbReference>
<accession>A0A6A5YUB1</accession>
<dbReference type="EMBL" id="ML977339">
    <property type="protein sequence ID" value="KAF2110107.1"/>
    <property type="molecule type" value="Genomic_DNA"/>
</dbReference>
<sequence length="583" mass="64610">MPLLSRNTTHLNSSAMSADSVPPFPTPAASVKAAKVLFGDQYDDYVGWQCCARNSSFVTLYGSAADQRKAARSLDWCGGYGQFPTLEQYKLFKEFLKSSRKLARSASEIAQSTLVRTSGCQHPIHPGTPEQDLEFCPVCIVRDICDSLQRITKLWTPLGGIQGPGENCRRKFFNSACEAALYARLLKLWSFEKVRWADSLERYETWTCNEAVWDAEYCKEHRCSDRELPSYVREVHNNWSSMQACISAWDNCPYPKPGVDLDFIVGSKMGGSGLQAAAGRPSSVNSERPLDAHTFPALAPDDISTPATDWLSLFADYSPPRDVVNRSSDVPPSPPPTPPLTSGSSLPDHVPAALRFKENDISPSSDAGELQEQVIKKVTFSAEVIEGPYRRRGAYHRRSLSYRPGKYSSLEKKWLDTSLKNDEDSSDNDSSESDDSDADSCETNEDSDDSRAGEKETAALDPNSREILLNIARLGECFEPRPAPSAGDRRRSVSSKTVRSQVQSWLAGLAVTAPLDREKRGGGDEETIHSRKRGREDHFDPLHERDPSPSRKKRSKTAFHASGDGEVRSEVPSEFIMAVQSSH</sequence>
<proteinExistence type="predicted"/>
<evidence type="ECO:0000313" key="2">
    <source>
        <dbReference type="EMBL" id="KAF2110107.1"/>
    </source>
</evidence>
<feature type="region of interest" description="Disordered" evidence="1">
    <location>
        <begin position="478"/>
        <end position="583"/>
    </location>
</feature>
<feature type="compositionally biased region" description="Polar residues" evidence="1">
    <location>
        <begin position="1"/>
        <end position="17"/>
    </location>
</feature>
<evidence type="ECO:0000256" key="1">
    <source>
        <dbReference type="SAM" id="MobiDB-lite"/>
    </source>
</evidence>
<dbReference type="AlphaFoldDB" id="A0A6A5YUB1"/>
<protein>
    <submittedName>
        <fullName evidence="2">Uncharacterized protein</fullName>
    </submittedName>
</protein>
<reference evidence="2" key="1">
    <citation type="journal article" date="2020" name="Stud. Mycol.">
        <title>101 Dothideomycetes genomes: a test case for predicting lifestyles and emergence of pathogens.</title>
        <authorList>
            <person name="Haridas S."/>
            <person name="Albert R."/>
            <person name="Binder M."/>
            <person name="Bloem J."/>
            <person name="Labutti K."/>
            <person name="Salamov A."/>
            <person name="Andreopoulos B."/>
            <person name="Baker S."/>
            <person name="Barry K."/>
            <person name="Bills G."/>
            <person name="Bluhm B."/>
            <person name="Cannon C."/>
            <person name="Castanera R."/>
            <person name="Culley D."/>
            <person name="Daum C."/>
            <person name="Ezra D."/>
            <person name="Gonzalez J."/>
            <person name="Henrissat B."/>
            <person name="Kuo A."/>
            <person name="Liang C."/>
            <person name="Lipzen A."/>
            <person name="Lutzoni F."/>
            <person name="Magnuson J."/>
            <person name="Mondo S."/>
            <person name="Nolan M."/>
            <person name="Ohm R."/>
            <person name="Pangilinan J."/>
            <person name="Park H.-J."/>
            <person name="Ramirez L."/>
            <person name="Alfaro M."/>
            <person name="Sun H."/>
            <person name="Tritt A."/>
            <person name="Yoshinaga Y."/>
            <person name="Zwiers L.-H."/>
            <person name="Turgeon B."/>
            <person name="Goodwin S."/>
            <person name="Spatafora J."/>
            <person name="Crous P."/>
            <person name="Grigoriev I."/>
        </authorList>
    </citation>
    <scope>NUCLEOTIDE SEQUENCE</scope>
    <source>
        <strain evidence="2">CBS 627.86</strain>
    </source>
</reference>
<organism evidence="2 3">
    <name type="scientific">Lophiotrema nucula</name>
    <dbReference type="NCBI Taxonomy" id="690887"/>
    <lineage>
        <taxon>Eukaryota</taxon>
        <taxon>Fungi</taxon>
        <taxon>Dikarya</taxon>
        <taxon>Ascomycota</taxon>
        <taxon>Pezizomycotina</taxon>
        <taxon>Dothideomycetes</taxon>
        <taxon>Pleosporomycetidae</taxon>
        <taxon>Pleosporales</taxon>
        <taxon>Lophiotremataceae</taxon>
        <taxon>Lophiotrema</taxon>
    </lineage>
</organism>
<feature type="region of interest" description="Disordered" evidence="1">
    <location>
        <begin position="1"/>
        <end position="21"/>
    </location>
</feature>
<evidence type="ECO:0000313" key="3">
    <source>
        <dbReference type="Proteomes" id="UP000799770"/>
    </source>
</evidence>
<keyword evidence="3" id="KW-1185">Reference proteome</keyword>